<keyword evidence="2" id="KW-1003">Cell membrane</keyword>
<keyword evidence="4 7" id="KW-1133">Transmembrane helix</keyword>
<accession>A0A9D1HY10</accession>
<evidence type="ECO:0000256" key="7">
    <source>
        <dbReference type="SAM" id="Phobius"/>
    </source>
</evidence>
<feature type="transmembrane region" description="Helical" evidence="7">
    <location>
        <begin position="312"/>
        <end position="331"/>
    </location>
</feature>
<feature type="region of interest" description="Disordered" evidence="6">
    <location>
        <begin position="1"/>
        <end position="22"/>
    </location>
</feature>
<evidence type="ECO:0000256" key="3">
    <source>
        <dbReference type="ARBA" id="ARBA00022692"/>
    </source>
</evidence>
<proteinExistence type="predicted"/>
<feature type="compositionally biased region" description="Polar residues" evidence="6">
    <location>
        <begin position="11"/>
        <end position="22"/>
    </location>
</feature>
<dbReference type="PANTHER" id="PTHR37693:SF1">
    <property type="entry name" value="INTEGRAL MEMBRANE PROTEIN"/>
    <property type="match status" value="1"/>
</dbReference>
<comment type="caution">
    <text evidence="8">The sequence shown here is derived from an EMBL/GenBank/DDBJ whole genome shotgun (WGS) entry which is preliminary data.</text>
</comment>
<dbReference type="NCBIfam" id="TIGR00374">
    <property type="entry name" value="flippase-like domain"/>
    <property type="match status" value="1"/>
</dbReference>
<sequence>MARNKRAKVRTTVSSSADSSHQNMGSVRKSVIFLCVVALIYAAYLVISGQWGEFIESLRTLNNTWVVLAMGAYVVYFFFGVLAYVLAVIDDPKSPVGIRDLMSVEATGIFFSNLTPNGTGGAPAQIFRLSRTGLSMGGAGALQYTRFIVYEAGEGIFAALMLIFRGGYFVETYGNVFLIGAALFGFKIVEVIALLAICLAPRLVMRLGNAVLRLVKRFAPNKDLSKYRSFLDTQVLEFSRGFSHAARDWRRMLATLVVTLIQLGWQFSLPWFVLKAFGIEADFLTCLACGSMIELLTSAVPLPGGTGGAEGGFAFLFAPMFGSEVAAGFVVWRMVQYFLPVLASALVMGLRSDSGVSINTRWRRVRTRFQSFWTSIKRKKRISPNGARINPHRLRHKKRSRR</sequence>
<feature type="transmembrane region" description="Helical" evidence="7">
    <location>
        <begin position="176"/>
        <end position="200"/>
    </location>
</feature>
<comment type="subcellular location">
    <subcellularLocation>
        <location evidence="1">Cell membrane</location>
        <topology evidence="1">Multi-pass membrane protein</topology>
    </subcellularLocation>
</comment>
<organism evidence="8 9">
    <name type="scientific">Candidatus Coprovicinus avistercoris</name>
    <dbReference type="NCBI Taxonomy" id="2840754"/>
    <lineage>
        <taxon>Bacteria</taxon>
        <taxon>Bacillati</taxon>
        <taxon>Actinomycetota</taxon>
        <taxon>Coriobacteriia</taxon>
        <taxon>Coriobacteriales</taxon>
        <taxon>Coriobacteriaceae</taxon>
        <taxon>Coriobacteriaceae incertae sedis</taxon>
        <taxon>Candidatus Coprovicinus</taxon>
    </lineage>
</organism>
<evidence type="ECO:0000256" key="4">
    <source>
        <dbReference type="ARBA" id="ARBA00022989"/>
    </source>
</evidence>
<dbReference type="PANTHER" id="PTHR37693">
    <property type="entry name" value="PHOSPHATIDYLGLYCEROL LYSYLTRANSFERASE"/>
    <property type="match status" value="1"/>
</dbReference>
<protein>
    <submittedName>
        <fullName evidence="8">Flippase-like domain-containing protein</fullName>
    </submittedName>
</protein>
<dbReference type="AlphaFoldDB" id="A0A9D1HY10"/>
<feature type="transmembrane region" description="Helical" evidence="7">
    <location>
        <begin position="64"/>
        <end position="89"/>
    </location>
</feature>
<evidence type="ECO:0000256" key="1">
    <source>
        <dbReference type="ARBA" id="ARBA00004651"/>
    </source>
</evidence>
<evidence type="ECO:0000256" key="5">
    <source>
        <dbReference type="ARBA" id="ARBA00023136"/>
    </source>
</evidence>
<evidence type="ECO:0000313" key="8">
    <source>
        <dbReference type="EMBL" id="HIU24781.1"/>
    </source>
</evidence>
<gene>
    <name evidence="8" type="ORF">IAD17_07650</name>
</gene>
<keyword evidence="5 7" id="KW-0472">Membrane</keyword>
<feature type="transmembrane region" description="Helical" evidence="7">
    <location>
        <begin position="253"/>
        <end position="273"/>
    </location>
</feature>
<reference evidence="8" key="2">
    <citation type="journal article" date="2021" name="PeerJ">
        <title>Extensive microbial diversity within the chicken gut microbiome revealed by metagenomics and culture.</title>
        <authorList>
            <person name="Gilroy R."/>
            <person name="Ravi A."/>
            <person name="Getino M."/>
            <person name="Pursley I."/>
            <person name="Horton D.L."/>
            <person name="Alikhan N.F."/>
            <person name="Baker D."/>
            <person name="Gharbi K."/>
            <person name="Hall N."/>
            <person name="Watson M."/>
            <person name="Adriaenssens E.M."/>
            <person name="Foster-Nyarko E."/>
            <person name="Jarju S."/>
            <person name="Secka A."/>
            <person name="Antonio M."/>
            <person name="Oren A."/>
            <person name="Chaudhuri R.R."/>
            <person name="La Ragione R."/>
            <person name="Hildebrand F."/>
            <person name="Pallen M.J."/>
        </authorList>
    </citation>
    <scope>NUCLEOTIDE SEQUENCE</scope>
    <source>
        <strain evidence="8">ChiHjej12B11-29160</strain>
    </source>
</reference>
<evidence type="ECO:0000313" key="9">
    <source>
        <dbReference type="Proteomes" id="UP000824078"/>
    </source>
</evidence>
<name>A0A9D1HY10_9ACTN</name>
<dbReference type="EMBL" id="DVMQ01000019">
    <property type="protein sequence ID" value="HIU24781.1"/>
    <property type="molecule type" value="Genomic_DNA"/>
</dbReference>
<dbReference type="InterPro" id="IPR022791">
    <property type="entry name" value="L-PG_synthase/AglD"/>
</dbReference>
<dbReference type="Proteomes" id="UP000824078">
    <property type="component" value="Unassembled WGS sequence"/>
</dbReference>
<reference evidence="8" key="1">
    <citation type="submission" date="2020-10" db="EMBL/GenBank/DDBJ databases">
        <authorList>
            <person name="Gilroy R."/>
        </authorList>
    </citation>
    <scope>NUCLEOTIDE SEQUENCE</scope>
    <source>
        <strain evidence="8">ChiHjej12B11-29160</strain>
    </source>
</reference>
<evidence type="ECO:0000256" key="6">
    <source>
        <dbReference type="SAM" id="MobiDB-lite"/>
    </source>
</evidence>
<keyword evidence="3 7" id="KW-0812">Transmembrane</keyword>
<dbReference type="Pfam" id="PF03706">
    <property type="entry name" value="LPG_synthase_TM"/>
    <property type="match status" value="1"/>
</dbReference>
<dbReference type="GO" id="GO:0005886">
    <property type="term" value="C:plasma membrane"/>
    <property type="evidence" value="ECO:0007669"/>
    <property type="project" value="UniProtKB-SubCell"/>
</dbReference>
<evidence type="ECO:0000256" key="2">
    <source>
        <dbReference type="ARBA" id="ARBA00022475"/>
    </source>
</evidence>
<feature type="transmembrane region" description="Helical" evidence="7">
    <location>
        <begin position="31"/>
        <end position="52"/>
    </location>
</feature>
<feature type="transmembrane region" description="Helical" evidence="7">
    <location>
        <begin position="147"/>
        <end position="170"/>
    </location>
</feature>